<proteinExistence type="predicted"/>
<dbReference type="AlphaFoldDB" id="A0A6V6Z3I7"/>
<comment type="caution">
    <text evidence="1">The sequence shown here is derived from an EMBL/GenBank/DDBJ whole genome shotgun (WGS) entry which is preliminary data.</text>
</comment>
<gene>
    <name evidence="1" type="ORF">FLAT13_03190</name>
</gene>
<accession>A0A6V6Z3I7</accession>
<dbReference type="EMBL" id="CAIJDP010000078">
    <property type="protein sequence ID" value="CAD0006235.1"/>
    <property type="molecule type" value="Genomic_DNA"/>
</dbReference>
<reference evidence="1 2" key="1">
    <citation type="submission" date="2020-06" db="EMBL/GenBank/DDBJ databases">
        <authorList>
            <person name="Criscuolo A."/>
        </authorList>
    </citation>
    <scope>NUCLEOTIDE SEQUENCE [LARGE SCALE GENOMIC DNA]</scope>
    <source>
        <strain evidence="2">CIP 111411</strain>
    </source>
</reference>
<keyword evidence="2" id="KW-1185">Reference proteome</keyword>
<evidence type="ECO:0000313" key="2">
    <source>
        <dbReference type="Proteomes" id="UP000530060"/>
    </source>
</evidence>
<organism evidence="1 2">
    <name type="scientific">Flavobacterium salmonis</name>
    <dbReference type="NCBI Taxonomy" id="2654844"/>
    <lineage>
        <taxon>Bacteria</taxon>
        <taxon>Pseudomonadati</taxon>
        <taxon>Bacteroidota</taxon>
        <taxon>Flavobacteriia</taxon>
        <taxon>Flavobacteriales</taxon>
        <taxon>Flavobacteriaceae</taxon>
        <taxon>Flavobacterium</taxon>
    </lineage>
</organism>
<protein>
    <submittedName>
        <fullName evidence="1">Uncharacterized protein</fullName>
    </submittedName>
</protein>
<sequence>MIMFEKNLKIDFDNLLPEYPKVSHCIKKYYPIGITRENKDYFDYSGIKELNAIIEKNILDDDYYKKEWDEGFINELKLKLNFQDIRGTTAGLVPNFSGVITLEKTLESRTELHFYKSLIGNYFTIEILENIHSKEISHPIFGNRKIWAIENIVTSPVGKYKSLFERVYQLIIEKYNEAKFLPYIFDLYKVKLLDVPYKSDGEEVTIAGAFFQKYSSYNDSINIIGDIKYKLDELK</sequence>
<evidence type="ECO:0000313" key="1">
    <source>
        <dbReference type="EMBL" id="CAD0006235.1"/>
    </source>
</evidence>
<dbReference type="Proteomes" id="UP000530060">
    <property type="component" value="Unassembled WGS sequence"/>
</dbReference>
<name>A0A6V6Z3I7_9FLAO</name>